<name>A0A1M6FT35_9FLAO</name>
<dbReference type="PANTHER" id="PTHR43143:SF6">
    <property type="entry name" value="BLL3016 PROTEIN"/>
    <property type="match status" value="1"/>
</dbReference>
<evidence type="ECO:0000313" key="4">
    <source>
        <dbReference type="EMBL" id="SHJ00855.1"/>
    </source>
</evidence>
<dbReference type="Pfam" id="PF16370">
    <property type="entry name" value="MetallophosC"/>
    <property type="match status" value="1"/>
</dbReference>
<feature type="domain" description="Calcineurin-like phosphoesterase" evidence="1">
    <location>
        <begin position="118"/>
        <end position="297"/>
    </location>
</feature>
<dbReference type="InterPro" id="IPR032288">
    <property type="entry name" value="Metallophos_C"/>
</dbReference>
<dbReference type="Proteomes" id="UP000184231">
    <property type="component" value="Unassembled WGS sequence"/>
</dbReference>
<dbReference type="InterPro" id="IPR029052">
    <property type="entry name" value="Metallo-depent_PP-like"/>
</dbReference>
<sequence>MRQFVIFLVFLVFQGLIGQRTLKGVVFVDENANGVLDGEETRLSRVLVSNGKDIVATDNQGNYSINTINDNPIFIVKPSGYISRLDADNKTKFYREEGDNSKSFNFPLYKNKEPKDFTIALLGDLQVDVMDDVHHVGKLVTEELARNKPDFIVPLGDLSFDNHDIFNPLSKILGLIGAPIFYVIGNHDLNFGEASLEKRDRSYEEIFGPSYYAFEYGQQLFVVLNNNFPLKERTYEGRIDINQLEFIKNLVDVKSKEYSSIKLFMHIPLEETVNKEALLSILAPFSEVFFATGHTHTQYHNYHPREGRSEVHELIAGAVCGAWWQGSHDIRGVPFALMYDGTPKGYWLMDVGAESYTLNYKVSGSGKDHQMNIWLPEKNEWDTDLNFLNEPFIYANVFAADTRTEVSISFGNDQWVPMEKHEGIAPELIRFNALQELGRYEGQKISHTPKATQNSKHLWRVKIPDDLASGTYLIQVKAENEKLNLNAFANRVLWID</sequence>
<dbReference type="SUPFAM" id="SSF56300">
    <property type="entry name" value="Metallo-dependent phosphatases"/>
    <property type="match status" value="1"/>
</dbReference>
<evidence type="ECO:0000259" key="2">
    <source>
        <dbReference type="Pfam" id="PF16370"/>
    </source>
</evidence>
<dbReference type="STRING" id="558155.SAMN04487911_10974"/>
<reference evidence="4 5" key="1">
    <citation type="submission" date="2016-11" db="EMBL/GenBank/DDBJ databases">
        <authorList>
            <person name="Jaros S."/>
            <person name="Januszkiewicz K."/>
            <person name="Wedrychowicz H."/>
        </authorList>
    </citation>
    <scope>NUCLEOTIDE SEQUENCE [LARGE SCALE GENOMIC DNA]</scope>
    <source>
        <strain evidence="4 5">CGMCC 1.8863</strain>
    </source>
</reference>
<dbReference type="InterPro" id="IPR032285">
    <property type="entry name" value="Metallophos_N"/>
</dbReference>
<dbReference type="AlphaFoldDB" id="A0A1M6FT35"/>
<feature type="domain" description="Calcineurin-like phosphoesterase C-terminal" evidence="2">
    <location>
        <begin position="313"/>
        <end position="480"/>
    </location>
</feature>
<dbReference type="OrthoDB" id="1776264at2"/>
<dbReference type="Gene3D" id="3.60.21.10">
    <property type="match status" value="1"/>
</dbReference>
<keyword evidence="5" id="KW-1185">Reference proteome</keyword>
<accession>A0A1M6FT35</accession>
<gene>
    <name evidence="4" type="ORF">SAMN04487911_10974</name>
</gene>
<dbReference type="EMBL" id="FQYX01000009">
    <property type="protein sequence ID" value="SHJ00855.1"/>
    <property type="molecule type" value="Genomic_DNA"/>
</dbReference>
<protein>
    <submittedName>
        <fullName evidence="4">3',5'-cyclic AMP phosphodiesterase CpdA</fullName>
    </submittedName>
</protein>
<dbReference type="InterPro" id="IPR004843">
    <property type="entry name" value="Calcineurin-like_PHP"/>
</dbReference>
<evidence type="ECO:0000259" key="1">
    <source>
        <dbReference type="Pfam" id="PF00149"/>
    </source>
</evidence>
<dbReference type="RefSeq" id="WP_072764147.1">
    <property type="nucleotide sequence ID" value="NZ_FQYX01000009.1"/>
</dbReference>
<dbReference type="PANTHER" id="PTHR43143">
    <property type="entry name" value="METALLOPHOSPHOESTERASE, CALCINEURIN SUPERFAMILY"/>
    <property type="match status" value="1"/>
</dbReference>
<feature type="domain" description="Calcineurin-like phosphoesterase N-terminal" evidence="3">
    <location>
        <begin position="38"/>
        <end position="106"/>
    </location>
</feature>
<organism evidence="4 5">
    <name type="scientific">Arenibacter nanhaiticus</name>
    <dbReference type="NCBI Taxonomy" id="558155"/>
    <lineage>
        <taxon>Bacteria</taxon>
        <taxon>Pseudomonadati</taxon>
        <taxon>Bacteroidota</taxon>
        <taxon>Flavobacteriia</taxon>
        <taxon>Flavobacteriales</taxon>
        <taxon>Flavobacteriaceae</taxon>
        <taxon>Arenibacter</taxon>
    </lineage>
</organism>
<dbReference type="Pfam" id="PF16371">
    <property type="entry name" value="MetallophosN"/>
    <property type="match status" value="1"/>
</dbReference>
<proteinExistence type="predicted"/>
<dbReference type="GO" id="GO:0016787">
    <property type="term" value="F:hydrolase activity"/>
    <property type="evidence" value="ECO:0007669"/>
    <property type="project" value="InterPro"/>
</dbReference>
<dbReference type="Pfam" id="PF00149">
    <property type="entry name" value="Metallophos"/>
    <property type="match status" value="1"/>
</dbReference>
<evidence type="ECO:0000259" key="3">
    <source>
        <dbReference type="Pfam" id="PF16371"/>
    </source>
</evidence>
<dbReference type="InterPro" id="IPR051918">
    <property type="entry name" value="STPP_CPPED1"/>
</dbReference>
<evidence type="ECO:0000313" key="5">
    <source>
        <dbReference type="Proteomes" id="UP000184231"/>
    </source>
</evidence>